<keyword evidence="1" id="KW-1133">Transmembrane helix</keyword>
<protein>
    <recommendedName>
        <fullName evidence="4">Lycopene cyclase domain-containing protein</fullName>
    </recommendedName>
</protein>
<evidence type="ECO:0000256" key="1">
    <source>
        <dbReference type="SAM" id="Phobius"/>
    </source>
</evidence>
<reference evidence="3" key="1">
    <citation type="journal article" date="2019" name="Int. J. Syst. Evol. Microbiol.">
        <title>The Global Catalogue of Microorganisms (GCM) 10K type strain sequencing project: providing services to taxonomists for standard genome sequencing and annotation.</title>
        <authorList>
            <consortium name="The Broad Institute Genomics Platform"/>
            <consortium name="The Broad Institute Genome Sequencing Center for Infectious Disease"/>
            <person name="Wu L."/>
            <person name="Ma J."/>
        </authorList>
    </citation>
    <scope>NUCLEOTIDE SEQUENCE [LARGE SCALE GENOMIC DNA]</scope>
    <source>
        <strain evidence="3">CCM 8681</strain>
    </source>
</reference>
<proteinExistence type="predicted"/>
<dbReference type="EMBL" id="BMDQ01000004">
    <property type="protein sequence ID" value="GGI58228.1"/>
    <property type="molecule type" value="Genomic_DNA"/>
</dbReference>
<name>A0ABQ2C2D8_9FLAO</name>
<comment type="caution">
    <text evidence="2">The sequence shown here is derived from an EMBL/GenBank/DDBJ whole genome shotgun (WGS) entry which is preliminary data.</text>
</comment>
<feature type="transmembrane region" description="Helical" evidence="1">
    <location>
        <begin position="33"/>
        <end position="50"/>
    </location>
</feature>
<gene>
    <name evidence="2" type="ORF">GCM10011444_25370</name>
</gene>
<feature type="transmembrane region" description="Helical" evidence="1">
    <location>
        <begin position="6"/>
        <end position="21"/>
    </location>
</feature>
<keyword evidence="1" id="KW-0472">Membrane</keyword>
<keyword evidence="3" id="KW-1185">Reference proteome</keyword>
<feature type="transmembrane region" description="Helical" evidence="1">
    <location>
        <begin position="56"/>
        <end position="77"/>
    </location>
</feature>
<organism evidence="2 3">
    <name type="scientific">Winogradskyella haliclonae</name>
    <dbReference type="NCBI Taxonomy" id="2048558"/>
    <lineage>
        <taxon>Bacteria</taxon>
        <taxon>Pseudomonadati</taxon>
        <taxon>Bacteroidota</taxon>
        <taxon>Flavobacteriia</taxon>
        <taxon>Flavobacteriales</taxon>
        <taxon>Flavobacteriaceae</taxon>
        <taxon>Winogradskyella</taxon>
    </lineage>
</organism>
<keyword evidence="1" id="KW-0812">Transmembrane</keyword>
<evidence type="ECO:0000313" key="2">
    <source>
        <dbReference type="EMBL" id="GGI58228.1"/>
    </source>
</evidence>
<evidence type="ECO:0000313" key="3">
    <source>
        <dbReference type="Proteomes" id="UP000624701"/>
    </source>
</evidence>
<evidence type="ECO:0008006" key="4">
    <source>
        <dbReference type="Google" id="ProtNLM"/>
    </source>
</evidence>
<dbReference type="RefSeq" id="WP_188375143.1">
    <property type="nucleotide sequence ID" value="NZ_BMDQ01000004.1"/>
</dbReference>
<dbReference type="Proteomes" id="UP000624701">
    <property type="component" value="Unassembled WGS sequence"/>
</dbReference>
<sequence>MNIYMLGFSIALTVSTVFIYGRKKAWLNSTIKWGLASVVFIVGLIGLLYFNKLDKMKLIFSYHLTIPFLTLIIDEIFKRFSYYIHGRDFYLYLTHSDEIDNSIFGKNPHIKFSDIAFSFALFLFAWFSTIFGYEFFFGSI</sequence>
<accession>A0ABQ2C2D8</accession>
<feature type="transmembrane region" description="Helical" evidence="1">
    <location>
        <begin position="115"/>
        <end position="136"/>
    </location>
</feature>